<keyword evidence="1" id="KW-1133">Transmembrane helix</keyword>
<evidence type="ECO:0000256" key="1">
    <source>
        <dbReference type="SAM" id="Phobius"/>
    </source>
</evidence>
<accession>A0A356LC04</accession>
<feature type="transmembrane region" description="Helical" evidence="1">
    <location>
        <begin position="71"/>
        <end position="94"/>
    </location>
</feature>
<organism evidence="2 3">
    <name type="scientific">Advenella kashmirensis</name>
    <dbReference type="NCBI Taxonomy" id="310575"/>
    <lineage>
        <taxon>Bacteria</taxon>
        <taxon>Pseudomonadati</taxon>
        <taxon>Pseudomonadota</taxon>
        <taxon>Betaproteobacteria</taxon>
        <taxon>Burkholderiales</taxon>
        <taxon>Alcaligenaceae</taxon>
    </lineage>
</organism>
<keyword evidence="1" id="KW-0812">Transmembrane</keyword>
<feature type="transmembrane region" description="Helical" evidence="1">
    <location>
        <begin position="145"/>
        <end position="166"/>
    </location>
</feature>
<feature type="transmembrane region" description="Helical" evidence="1">
    <location>
        <begin position="7"/>
        <end position="28"/>
    </location>
</feature>
<dbReference type="Pfam" id="PF11158">
    <property type="entry name" value="DUF2938"/>
    <property type="match status" value="1"/>
</dbReference>
<dbReference type="InterPro" id="IPR021329">
    <property type="entry name" value="DUF2938"/>
</dbReference>
<sequence length="167" mass="18293">MYSISTLFLHGIIIGIAATLVLDIWALVAKRAYDAAPANWALAGRWFAHMKNGVYRHDNIADALPVRGELAIGWIAHYVVGIVYGILVVTIWFFQNVSYPTLFAPLLIGLVLATCAAWFLMQPGLGLGVAARKTPDPLRMRLRTIVNHVVFTLALYLSALALSGYLA</sequence>
<reference evidence="2 3" key="1">
    <citation type="journal article" date="2018" name="Nat. Biotechnol.">
        <title>A standardized bacterial taxonomy based on genome phylogeny substantially revises the tree of life.</title>
        <authorList>
            <person name="Parks D.H."/>
            <person name="Chuvochina M."/>
            <person name="Waite D.W."/>
            <person name="Rinke C."/>
            <person name="Skarshewski A."/>
            <person name="Chaumeil P.A."/>
            <person name="Hugenholtz P."/>
        </authorList>
    </citation>
    <scope>NUCLEOTIDE SEQUENCE [LARGE SCALE GENOMIC DNA]</scope>
    <source>
        <strain evidence="2">UBA10707</strain>
    </source>
</reference>
<dbReference type="EMBL" id="DOEK01000004">
    <property type="protein sequence ID" value="HBP28288.1"/>
    <property type="molecule type" value="Genomic_DNA"/>
</dbReference>
<name>A0A356LC04_9BURK</name>
<feature type="transmembrane region" description="Helical" evidence="1">
    <location>
        <begin position="106"/>
        <end position="125"/>
    </location>
</feature>
<evidence type="ECO:0000313" key="2">
    <source>
        <dbReference type="EMBL" id="HBP28288.1"/>
    </source>
</evidence>
<proteinExistence type="predicted"/>
<dbReference type="AlphaFoldDB" id="A0A356LC04"/>
<comment type="caution">
    <text evidence="2">The sequence shown here is derived from an EMBL/GenBank/DDBJ whole genome shotgun (WGS) entry which is preliminary data.</text>
</comment>
<protein>
    <submittedName>
        <fullName evidence="2">DUF2938 domain-containing protein</fullName>
    </submittedName>
</protein>
<keyword evidence="1" id="KW-0472">Membrane</keyword>
<evidence type="ECO:0000313" key="3">
    <source>
        <dbReference type="Proteomes" id="UP000264036"/>
    </source>
</evidence>
<dbReference type="Proteomes" id="UP000264036">
    <property type="component" value="Unassembled WGS sequence"/>
</dbReference>
<gene>
    <name evidence="2" type="ORF">DD666_02595</name>
</gene>